<feature type="modified residue" description="4-aspartylphosphate" evidence="2">
    <location>
        <position position="73"/>
    </location>
</feature>
<dbReference type="EMBL" id="DSDO01000158">
    <property type="protein sequence ID" value="HDR46520.1"/>
    <property type="molecule type" value="Genomic_DNA"/>
</dbReference>
<reference evidence="4" key="1">
    <citation type="journal article" date="2020" name="mSystems">
        <title>Genome- and Community-Level Interaction Insights into Carbon Utilization and Element Cycling Functions of Hydrothermarchaeota in Hydrothermal Sediment.</title>
        <authorList>
            <person name="Zhou Z."/>
            <person name="Liu Y."/>
            <person name="Xu W."/>
            <person name="Pan J."/>
            <person name="Luo Z.H."/>
            <person name="Li M."/>
        </authorList>
    </citation>
    <scope>NUCLEOTIDE SEQUENCE [LARGE SCALE GENOMIC DNA]</scope>
    <source>
        <strain evidence="4">SpSt-1220</strain>
    </source>
</reference>
<dbReference type="GO" id="GO:0000160">
    <property type="term" value="P:phosphorelay signal transduction system"/>
    <property type="evidence" value="ECO:0007669"/>
    <property type="project" value="InterPro"/>
</dbReference>
<dbReference type="InterPro" id="IPR050595">
    <property type="entry name" value="Bact_response_regulator"/>
</dbReference>
<evidence type="ECO:0000313" key="4">
    <source>
        <dbReference type="EMBL" id="HDR46520.1"/>
    </source>
</evidence>
<evidence type="ECO:0000256" key="2">
    <source>
        <dbReference type="PROSITE-ProRule" id="PRU00169"/>
    </source>
</evidence>
<accession>A0A831PNS5</accession>
<proteinExistence type="predicted"/>
<dbReference type="InterPro" id="IPR011006">
    <property type="entry name" value="CheY-like_superfamily"/>
</dbReference>
<evidence type="ECO:0000256" key="1">
    <source>
        <dbReference type="ARBA" id="ARBA00022553"/>
    </source>
</evidence>
<dbReference type="PANTHER" id="PTHR44591:SF25">
    <property type="entry name" value="CHEMOTAXIS TWO-COMPONENT RESPONSE REGULATOR"/>
    <property type="match status" value="1"/>
</dbReference>
<gene>
    <name evidence="4" type="ORF">ENN94_02350</name>
</gene>
<dbReference type="Pfam" id="PF00072">
    <property type="entry name" value="Response_reg"/>
    <property type="match status" value="1"/>
</dbReference>
<dbReference type="PANTHER" id="PTHR44591">
    <property type="entry name" value="STRESS RESPONSE REGULATOR PROTEIN 1"/>
    <property type="match status" value="1"/>
</dbReference>
<dbReference type="Proteomes" id="UP000886162">
    <property type="component" value="Unassembled WGS sequence"/>
</dbReference>
<dbReference type="Gene3D" id="3.40.50.2300">
    <property type="match status" value="1"/>
</dbReference>
<evidence type="ECO:0000259" key="3">
    <source>
        <dbReference type="PROSITE" id="PS50110"/>
    </source>
</evidence>
<organism evidence="4">
    <name type="scientific">Geoalkalibacter subterraneus</name>
    <dbReference type="NCBI Taxonomy" id="483547"/>
    <lineage>
        <taxon>Bacteria</taxon>
        <taxon>Pseudomonadati</taxon>
        <taxon>Thermodesulfobacteriota</taxon>
        <taxon>Desulfuromonadia</taxon>
        <taxon>Desulfuromonadales</taxon>
        <taxon>Geoalkalibacteraceae</taxon>
        <taxon>Geoalkalibacter</taxon>
    </lineage>
</organism>
<dbReference type="CDD" id="cd00156">
    <property type="entry name" value="REC"/>
    <property type="match status" value="1"/>
</dbReference>
<protein>
    <submittedName>
        <fullName evidence="4">Response regulator</fullName>
    </submittedName>
</protein>
<keyword evidence="1 2" id="KW-0597">Phosphoprotein</keyword>
<name>A0A831PNS5_9BACT</name>
<dbReference type="InterPro" id="IPR001789">
    <property type="entry name" value="Sig_transdc_resp-reg_receiver"/>
</dbReference>
<dbReference type="AlphaFoldDB" id="A0A831PNS5"/>
<feature type="domain" description="Response regulatory" evidence="3">
    <location>
        <begin position="18"/>
        <end position="138"/>
    </location>
</feature>
<comment type="caution">
    <text evidence="4">The sequence shown here is derived from an EMBL/GenBank/DDBJ whole genome shotgun (WGS) entry which is preliminary data.</text>
</comment>
<dbReference type="PROSITE" id="PS50110">
    <property type="entry name" value="RESPONSE_REGULATORY"/>
    <property type="match status" value="1"/>
</dbReference>
<dbReference type="SMART" id="SM00448">
    <property type="entry name" value="REC"/>
    <property type="match status" value="1"/>
</dbReference>
<dbReference type="SUPFAM" id="SSF52172">
    <property type="entry name" value="CheY-like"/>
    <property type="match status" value="1"/>
</dbReference>
<sequence>MVSAPGRPIHTENTSRPRILLAEDDPEMREMLSFVLWREGYAVESMPDGASLLQRLDEAGTSEAIDWDLVISDIRMPGITGIEVLEYLKAQGNLPPLMLITAFGDEQTHELARRLGAVALLDKPFDLQDLMSQVQRVILPHPTKTDYTLDEPTKYNGG</sequence>